<dbReference type="EMBL" id="JAMQOT010000017">
    <property type="protein sequence ID" value="MDF9748491.1"/>
    <property type="molecule type" value="Genomic_DNA"/>
</dbReference>
<proteinExistence type="predicted"/>
<organism evidence="1 2">
    <name type="scientific">Natrinema salsiterrestre</name>
    <dbReference type="NCBI Taxonomy" id="2950540"/>
    <lineage>
        <taxon>Archaea</taxon>
        <taxon>Methanobacteriati</taxon>
        <taxon>Methanobacteriota</taxon>
        <taxon>Stenosarchaea group</taxon>
        <taxon>Halobacteria</taxon>
        <taxon>Halobacteriales</taxon>
        <taxon>Natrialbaceae</taxon>
        <taxon>Natrinema</taxon>
    </lineage>
</organism>
<reference evidence="1" key="1">
    <citation type="submission" date="2022-06" db="EMBL/GenBank/DDBJ databases">
        <title>Natrinema sp. a new haloarchaeum isolate from saline soil.</title>
        <authorList>
            <person name="Strakova D."/>
            <person name="Galisteo C."/>
            <person name="Sanchez-Porro C."/>
            <person name="Ventosa A."/>
        </authorList>
    </citation>
    <scope>NUCLEOTIDE SEQUENCE</scope>
    <source>
        <strain evidence="1">S1CR25-10</strain>
    </source>
</reference>
<keyword evidence="2" id="KW-1185">Reference proteome</keyword>
<name>A0A9Q4L542_9EURY</name>
<dbReference type="Proteomes" id="UP001154061">
    <property type="component" value="Unassembled WGS sequence"/>
</dbReference>
<gene>
    <name evidence="1" type="ORF">NDI89_23280</name>
</gene>
<dbReference type="Gene3D" id="1.10.10.10">
    <property type="entry name" value="Winged helix-like DNA-binding domain superfamily/Winged helix DNA-binding domain"/>
    <property type="match status" value="1"/>
</dbReference>
<dbReference type="InterPro" id="IPR036390">
    <property type="entry name" value="WH_DNA-bd_sf"/>
</dbReference>
<dbReference type="SUPFAM" id="SSF46785">
    <property type="entry name" value="Winged helix' DNA-binding domain"/>
    <property type="match status" value="1"/>
</dbReference>
<evidence type="ECO:0000313" key="1">
    <source>
        <dbReference type="EMBL" id="MDF9748491.1"/>
    </source>
</evidence>
<sequence>MMSTSAHQLTIPDDVGSSQAKLVYLALFVTEEPTLSQLQRQLGLSKLTLLPILRSLIANEYVQRTEDGYVCQ</sequence>
<protein>
    <submittedName>
        <fullName evidence="1">MarR family transcriptional regulator</fullName>
    </submittedName>
</protein>
<comment type="caution">
    <text evidence="1">The sequence shown here is derived from an EMBL/GenBank/DDBJ whole genome shotgun (WGS) entry which is preliminary data.</text>
</comment>
<dbReference type="InterPro" id="IPR036388">
    <property type="entry name" value="WH-like_DNA-bd_sf"/>
</dbReference>
<accession>A0A9Q4L542</accession>
<dbReference type="AlphaFoldDB" id="A0A9Q4L542"/>
<evidence type="ECO:0000313" key="2">
    <source>
        <dbReference type="Proteomes" id="UP001154061"/>
    </source>
</evidence>